<accession>A0A0E9WF09</accession>
<evidence type="ECO:0000313" key="1">
    <source>
        <dbReference type="EMBL" id="JAH88078.1"/>
    </source>
</evidence>
<protein>
    <submittedName>
        <fullName evidence="1">Uncharacterized protein</fullName>
    </submittedName>
</protein>
<reference evidence="1" key="2">
    <citation type="journal article" date="2015" name="Fish Shellfish Immunol.">
        <title>Early steps in the European eel (Anguilla anguilla)-Vibrio vulnificus interaction in the gills: Role of the RtxA13 toxin.</title>
        <authorList>
            <person name="Callol A."/>
            <person name="Pajuelo D."/>
            <person name="Ebbesson L."/>
            <person name="Teles M."/>
            <person name="MacKenzie S."/>
            <person name="Amaro C."/>
        </authorList>
    </citation>
    <scope>NUCLEOTIDE SEQUENCE</scope>
</reference>
<sequence>MFVITWFIARAKRTVLNILTTETRLLMHSAVHMYCERYYTKCTV</sequence>
<name>A0A0E9WF09_ANGAN</name>
<proteinExistence type="predicted"/>
<reference evidence="1" key="1">
    <citation type="submission" date="2014-11" db="EMBL/GenBank/DDBJ databases">
        <authorList>
            <person name="Amaro Gonzalez C."/>
        </authorList>
    </citation>
    <scope>NUCLEOTIDE SEQUENCE</scope>
</reference>
<dbReference type="EMBL" id="GBXM01020499">
    <property type="protein sequence ID" value="JAH88078.1"/>
    <property type="molecule type" value="Transcribed_RNA"/>
</dbReference>
<organism evidence="1">
    <name type="scientific">Anguilla anguilla</name>
    <name type="common">European freshwater eel</name>
    <name type="synonym">Muraena anguilla</name>
    <dbReference type="NCBI Taxonomy" id="7936"/>
    <lineage>
        <taxon>Eukaryota</taxon>
        <taxon>Metazoa</taxon>
        <taxon>Chordata</taxon>
        <taxon>Craniata</taxon>
        <taxon>Vertebrata</taxon>
        <taxon>Euteleostomi</taxon>
        <taxon>Actinopterygii</taxon>
        <taxon>Neopterygii</taxon>
        <taxon>Teleostei</taxon>
        <taxon>Anguilliformes</taxon>
        <taxon>Anguillidae</taxon>
        <taxon>Anguilla</taxon>
    </lineage>
</organism>
<dbReference type="AlphaFoldDB" id="A0A0E9WF09"/>